<dbReference type="OMA" id="RRPRMDW"/>
<feature type="compositionally biased region" description="Basic and acidic residues" evidence="1">
    <location>
        <begin position="25"/>
        <end position="35"/>
    </location>
</feature>
<reference evidence="4" key="1">
    <citation type="journal article" date="2011" name="PLoS Pathog.">
        <title>Comparative genomics yields insights into niche adaptation of plant vascular wilt pathogens.</title>
        <authorList>
            <person name="Klosterman S.J."/>
            <person name="Subbarao K.V."/>
            <person name="Kang S."/>
            <person name="Veronese P."/>
            <person name="Gold S.E."/>
            <person name="Thomma B.P.H.J."/>
            <person name="Chen Z."/>
            <person name="Henrissat B."/>
            <person name="Lee Y.-H."/>
            <person name="Park J."/>
            <person name="Garcia-Pedrajas M.D."/>
            <person name="Barbara D.J."/>
            <person name="Anchieta A."/>
            <person name="de Jonge R."/>
            <person name="Santhanam P."/>
            <person name="Maruthachalam K."/>
            <person name="Atallah Z."/>
            <person name="Amyotte S.G."/>
            <person name="Paz Z."/>
            <person name="Inderbitzin P."/>
            <person name="Hayes R.J."/>
            <person name="Heiman D.I."/>
            <person name="Young S."/>
            <person name="Zeng Q."/>
            <person name="Engels R."/>
            <person name="Galagan J."/>
            <person name="Cuomo C.A."/>
            <person name="Dobinson K.F."/>
            <person name="Ma L.-J."/>
        </authorList>
    </citation>
    <scope>NUCLEOTIDE SEQUENCE [LARGE SCALE GENOMIC DNA]</scope>
    <source>
        <strain evidence="4">VaMs.102 / ATCC MYA-4576 / FGSC 10136</strain>
    </source>
</reference>
<name>C9SQK6_VERA1</name>
<keyword evidence="4" id="KW-1185">Reference proteome</keyword>
<feature type="compositionally biased region" description="Basic and acidic residues" evidence="1">
    <location>
        <begin position="724"/>
        <end position="743"/>
    </location>
</feature>
<feature type="region of interest" description="Disordered" evidence="1">
    <location>
        <begin position="332"/>
        <end position="362"/>
    </location>
</feature>
<proteinExistence type="predicted"/>
<feature type="transmembrane region" description="Helical" evidence="2">
    <location>
        <begin position="1157"/>
        <end position="1177"/>
    </location>
</feature>
<feature type="compositionally biased region" description="Low complexity" evidence="1">
    <location>
        <begin position="36"/>
        <end position="53"/>
    </location>
</feature>
<evidence type="ECO:0000256" key="2">
    <source>
        <dbReference type="SAM" id="Phobius"/>
    </source>
</evidence>
<keyword evidence="2" id="KW-0812">Transmembrane</keyword>
<evidence type="ECO:0000313" key="4">
    <source>
        <dbReference type="Proteomes" id="UP000008698"/>
    </source>
</evidence>
<evidence type="ECO:0000313" key="3">
    <source>
        <dbReference type="EMBL" id="EEY21131.1"/>
    </source>
</evidence>
<feature type="compositionally biased region" description="Basic and acidic residues" evidence="1">
    <location>
        <begin position="562"/>
        <end position="577"/>
    </location>
</feature>
<dbReference type="STRING" id="526221.C9SQK6"/>
<dbReference type="KEGG" id="val:VDBG_07241"/>
<dbReference type="AlphaFoldDB" id="C9SQK6"/>
<evidence type="ECO:0000256" key="1">
    <source>
        <dbReference type="SAM" id="MobiDB-lite"/>
    </source>
</evidence>
<feature type="region of interest" description="Disordered" evidence="1">
    <location>
        <begin position="1045"/>
        <end position="1067"/>
    </location>
</feature>
<dbReference type="PANTHER" id="PTHR38426:SF1">
    <property type="entry name" value="MAINTENANCE OF TELOMERE CAPPING PROTEIN 4"/>
    <property type="match status" value="1"/>
</dbReference>
<keyword evidence="2" id="KW-1133">Transmembrane helix</keyword>
<gene>
    <name evidence="3" type="ORF">VDBG_07241</name>
</gene>
<feature type="region of interest" description="Disordered" evidence="1">
    <location>
        <begin position="491"/>
        <end position="600"/>
    </location>
</feature>
<feature type="compositionally biased region" description="Basic and acidic residues" evidence="1">
    <location>
        <begin position="529"/>
        <end position="553"/>
    </location>
</feature>
<feature type="compositionally biased region" description="Low complexity" evidence="1">
    <location>
        <begin position="858"/>
        <end position="868"/>
    </location>
</feature>
<dbReference type="EMBL" id="DS985222">
    <property type="protein sequence ID" value="EEY21131.1"/>
    <property type="molecule type" value="Genomic_DNA"/>
</dbReference>
<dbReference type="HOGENOM" id="CLU_002712_0_0_1"/>
<sequence>MSEKDASSVLFTSTRRPSRASTPASRRERTSHETAESSAAAGGSSSSMTAPTTETTLAIASPDEVAGHPIPRQHAVENANGSATKEAKGYRTHKIRSSGGFLLQETLRDAASHDGSQSHQRRQSRLTPQSRRTRGSPRPSEKSGSSAGYDANLPYNADSPSRGAVFPPHHDASQGLTVRKRPVPNGKAVEPVSPPRAQSQGFEMDSAQIVNMALNLSESRRLASRRNASNAVPPVLAPLPDSAAGGIHHSALTSKTTLATSLRGRSGRIARLPSGSRMNTPLQASFDLGRESSYRYQFSPSTLARAQKAKEHLELMAQYRRMLELVPPLNANARRPTTASPPSSPAELSRTSTLASADGSARFGRPYNPLQYIRNRKVRARERKAIDGEAQGFSDVKKVTDWVDNVARWAATGQSILPDGPSLPPFADADMHAQATSPSANVVKPKRPKVDWLIEPADMIADAYWLEQDNHLQLIEDRQWRRIFPPSSNLFRPLTGQTDMSRPESLMTTHTRGSLEIPLNQRTGNPRPIKTDSEHSHSSARERARQKLHELKGLHHRHGSHSHTDIRRLTKAPHSDLSDSEEEAKERRMPQRTFTSNSRDILEKQMLEMIAREARENGSDTQSVDAAIAALLTPERGPPSSSQPGTREQSRKQSLAEASESDDTPCKTQAQAATLRQRVGRSSLEIPMPTRRTPFIPTIGSDLSALPSRAGSPTRNPFHKVKSIFRERSKERGNDPSETRDGDLGPPIDLKGIVTESPQPMSETPERRGSRSPPRNLLPRQPTDTYRAGPKRRSDESGAKGLFKGARLDTLIREGASKLGDFIWRKDSEQDDGNQSDGEATATDESDAEPARGRRRANLSLSRTTSLSMRDRREAQLQKGKNYLDVMPTFQHASHDRLAPSQLEAPGLQSSRPPSRSSRFDLLKPPRIDVHHASPSTSPPATGQRGELEDSESQTQRGSTSHEDVHKAGRRLSSVISMPQSFNRDRLGSLATTFDGRHWSISDRSPSPQRAPLSRHEVARLRALVLSSGIKAMEISRRAYEPRPAFAAPPAAPSEDVRPKEKPPLSGPAIAHSMQCAGLEWQHAADAFTSETTPTLQANIEDIRRHIAVDLSAMTRAAADEADETSRDLAFGQRLKIKAVVDVIDKMLRRRRRRFRWVRRALWLGVEWGLVGIMWYVWFVVMILRVFVGFGKGVVGGVRWLLWL</sequence>
<organism evidence="4">
    <name type="scientific">Verticillium alfalfae (strain VaMs.102 / ATCC MYA-4576 / FGSC 10136)</name>
    <name type="common">Verticillium wilt of alfalfa</name>
    <name type="synonym">Verticillium albo-atrum</name>
    <dbReference type="NCBI Taxonomy" id="526221"/>
    <lineage>
        <taxon>Eukaryota</taxon>
        <taxon>Fungi</taxon>
        <taxon>Dikarya</taxon>
        <taxon>Ascomycota</taxon>
        <taxon>Pezizomycotina</taxon>
        <taxon>Sordariomycetes</taxon>
        <taxon>Hypocreomycetidae</taxon>
        <taxon>Glomerellales</taxon>
        <taxon>Plectosphaerellaceae</taxon>
        <taxon>Verticillium</taxon>
    </lineage>
</organism>
<dbReference type="RefSeq" id="XP_003002670.1">
    <property type="nucleotide sequence ID" value="XM_003002624.1"/>
</dbReference>
<dbReference type="InterPro" id="IPR038769">
    <property type="entry name" value="MTC4"/>
</dbReference>
<feature type="region of interest" description="Disordered" evidence="1">
    <location>
        <begin position="1"/>
        <end position="200"/>
    </location>
</feature>
<dbReference type="GeneID" id="9527671"/>
<feature type="compositionally biased region" description="Polar residues" evidence="1">
    <location>
        <begin position="491"/>
        <end position="512"/>
    </location>
</feature>
<accession>C9SQK6</accession>
<protein>
    <submittedName>
        <fullName evidence="3">Uncharacterized protein</fullName>
    </submittedName>
</protein>
<feature type="transmembrane region" description="Helical" evidence="2">
    <location>
        <begin position="1183"/>
        <end position="1202"/>
    </location>
</feature>
<feature type="region of interest" description="Disordered" evidence="1">
    <location>
        <begin position="823"/>
        <end position="872"/>
    </location>
</feature>
<dbReference type="PANTHER" id="PTHR38426">
    <property type="entry name" value="MAINTENANCE OF TELOMERE CAPPING PROTEIN 4"/>
    <property type="match status" value="1"/>
</dbReference>
<feature type="compositionally biased region" description="Low complexity" evidence="1">
    <location>
        <begin position="12"/>
        <end position="24"/>
    </location>
</feature>
<dbReference type="OrthoDB" id="5402622at2759"/>
<feature type="region of interest" description="Disordered" evidence="1">
    <location>
        <begin position="633"/>
        <end position="801"/>
    </location>
</feature>
<dbReference type="Proteomes" id="UP000008698">
    <property type="component" value="Unassembled WGS sequence"/>
</dbReference>
<keyword evidence="2" id="KW-0472">Membrane</keyword>
<feature type="region of interest" description="Disordered" evidence="1">
    <location>
        <begin position="928"/>
        <end position="968"/>
    </location>
</feature>
<feature type="region of interest" description="Disordered" evidence="1">
    <location>
        <begin position="262"/>
        <end position="282"/>
    </location>
</feature>
<dbReference type="eggNOG" id="ENOG502RU3A">
    <property type="taxonomic scope" value="Eukaryota"/>
</dbReference>